<evidence type="ECO:0000313" key="8">
    <source>
        <dbReference type="Proteomes" id="UP000516173"/>
    </source>
</evidence>
<keyword evidence="3" id="KW-0378">Hydrolase</keyword>
<dbReference type="InterPro" id="IPR041526">
    <property type="entry name" value="DAPG_hydrolase"/>
</dbReference>
<dbReference type="RefSeq" id="WP_187688085.1">
    <property type="nucleotide sequence ID" value="NZ_AP023396.1"/>
</dbReference>
<evidence type="ECO:0000259" key="6">
    <source>
        <dbReference type="Pfam" id="PF18089"/>
    </source>
</evidence>
<dbReference type="AlphaFoldDB" id="A0A7G1KKZ2"/>
<dbReference type="KEGG" id="nwl:NWFMUON74_26650"/>
<evidence type="ECO:0000256" key="4">
    <source>
        <dbReference type="ARBA" id="ARBA00022833"/>
    </source>
</evidence>
<keyword evidence="2" id="KW-0479">Metal-binding</keyword>
<comment type="cofactor">
    <cofactor evidence="1">
        <name>Zn(2+)</name>
        <dbReference type="ChEBI" id="CHEBI:29105"/>
    </cofactor>
</comment>
<dbReference type="GO" id="GO:0016787">
    <property type="term" value="F:hydrolase activity"/>
    <property type="evidence" value="ECO:0007669"/>
    <property type="project" value="UniProtKB-KW"/>
</dbReference>
<comment type="similarity">
    <text evidence="5">Belongs to the DAPG/phloretin hydrolase family.</text>
</comment>
<feature type="domain" description="DAPG hydrolase PhiG" evidence="6">
    <location>
        <begin position="88"/>
        <end position="300"/>
    </location>
</feature>
<accession>A0A7G1KKZ2</accession>
<dbReference type="GO" id="GO:0046872">
    <property type="term" value="F:metal ion binding"/>
    <property type="evidence" value="ECO:0007669"/>
    <property type="project" value="UniProtKB-KW"/>
</dbReference>
<dbReference type="GeneID" id="80347214"/>
<evidence type="ECO:0000256" key="5">
    <source>
        <dbReference type="ARBA" id="ARBA00023459"/>
    </source>
</evidence>
<sequence>MVRDGALSRRAFVSAAAGAGALILANAAQGRADTGTVRYPGYSPADWSQPYSRFMTERTLPAPTPVTTAHDGPPTPADLIPEFPRLADDLATSGYSAVETGYGRTRSGALWVAVHTPMPRVTAAMWDWWFGWHSIESARYKLWHPDAHMFAATTVGNAADRIPGRPPYIGTVSYVDEYIGPELRQLAIAFQDPRAHGLDVPDDHTIVFARVGSAVAPIDLGWLAHQVRPVPGGSEMRSRFYLDMYGLHIPDAEQAANAVQRGAALDPRDLVPDLPLARDLLLHCGQEMNHLAQFLPELYAQFA</sequence>
<proteinExistence type="inferred from homology"/>
<keyword evidence="4" id="KW-0862">Zinc</keyword>
<evidence type="ECO:0000256" key="3">
    <source>
        <dbReference type="ARBA" id="ARBA00022801"/>
    </source>
</evidence>
<dbReference type="EMBL" id="AP023396">
    <property type="protein sequence ID" value="BCK54893.1"/>
    <property type="molecule type" value="Genomic_DNA"/>
</dbReference>
<protein>
    <recommendedName>
        <fullName evidence="6">DAPG hydrolase PhiG domain-containing protein</fullName>
    </recommendedName>
</protein>
<gene>
    <name evidence="7" type="ORF">NWFMUON74_26650</name>
</gene>
<reference evidence="7 8" key="1">
    <citation type="submission" date="2020-08" db="EMBL/GenBank/DDBJ databases">
        <title>Genome Sequencing of Nocardia wallacei strain FMUON74 and assembly.</title>
        <authorList>
            <person name="Toyokawa M."/>
            <person name="Uesaka K."/>
        </authorList>
    </citation>
    <scope>NUCLEOTIDE SEQUENCE [LARGE SCALE GENOMIC DNA]</scope>
    <source>
        <strain evidence="7 8">FMUON74</strain>
    </source>
</reference>
<dbReference type="PROSITE" id="PS51318">
    <property type="entry name" value="TAT"/>
    <property type="match status" value="1"/>
</dbReference>
<organism evidence="7 8">
    <name type="scientific">Nocardia wallacei</name>
    <dbReference type="NCBI Taxonomy" id="480035"/>
    <lineage>
        <taxon>Bacteria</taxon>
        <taxon>Bacillati</taxon>
        <taxon>Actinomycetota</taxon>
        <taxon>Actinomycetes</taxon>
        <taxon>Mycobacteriales</taxon>
        <taxon>Nocardiaceae</taxon>
        <taxon>Nocardia</taxon>
    </lineage>
</organism>
<dbReference type="Pfam" id="PF18089">
    <property type="entry name" value="DAPG_hydrolase"/>
    <property type="match status" value="1"/>
</dbReference>
<name>A0A7G1KKZ2_9NOCA</name>
<evidence type="ECO:0000313" key="7">
    <source>
        <dbReference type="EMBL" id="BCK54893.1"/>
    </source>
</evidence>
<dbReference type="Proteomes" id="UP000516173">
    <property type="component" value="Chromosome"/>
</dbReference>
<keyword evidence="8" id="KW-1185">Reference proteome</keyword>
<evidence type="ECO:0000256" key="2">
    <source>
        <dbReference type="ARBA" id="ARBA00022723"/>
    </source>
</evidence>
<dbReference type="InterPro" id="IPR006311">
    <property type="entry name" value="TAT_signal"/>
</dbReference>
<evidence type="ECO:0000256" key="1">
    <source>
        <dbReference type="ARBA" id="ARBA00001947"/>
    </source>
</evidence>